<comment type="caution">
    <text evidence="1">The sequence shown here is derived from an EMBL/GenBank/DDBJ whole genome shotgun (WGS) entry which is preliminary data.</text>
</comment>
<dbReference type="AlphaFoldDB" id="A0A1R3HTI8"/>
<gene>
    <name evidence="1" type="ORF">COLO4_26966</name>
</gene>
<keyword evidence="2" id="KW-1185">Reference proteome</keyword>
<sequence>MDKTKKDQRRCSFNFTAKITTKRLKSSFLSIFGWQTRDNRSNRRAESSRHLKKGYF</sequence>
<organism evidence="1 2">
    <name type="scientific">Corchorus olitorius</name>
    <dbReference type="NCBI Taxonomy" id="93759"/>
    <lineage>
        <taxon>Eukaryota</taxon>
        <taxon>Viridiplantae</taxon>
        <taxon>Streptophyta</taxon>
        <taxon>Embryophyta</taxon>
        <taxon>Tracheophyta</taxon>
        <taxon>Spermatophyta</taxon>
        <taxon>Magnoliopsida</taxon>
        <taxon>eudicotyledons</taxon>
        <taxon>Gunneridae</taxon>
        <taxon>Pentapetalae</taxon>
        <taxon>rosids</taxon>
        <taxon>malvids</taxon>
        <taxon>Malvales</taxon>
        <taxon>Malvaceae</taxon>
        <taxon>Grewioideae</taxon>
        <taxon>Apeibeae</taxon>
        <taxon>Corchorus</taxon>
    </lineage>
</organism>
<evidence type="ECO:0000313" key="1">
    <source>
        <dbReference type="EMBL" id="OMO73632.1"/>
    </source>
</evidence>
<proteinExistence type="predicted"/>
<dbReference type="Proteomes" id="UP000187203">
    <property type="component" value="Unassembled WGS sequence"/>
</dbReference>
<reference evidence="2" key="1">
    <citation type="submission" date="2013-09" db="EMBL/GenBank/DDBJ databases">
        <title>Corchorus olitorius genome sequencing.</title>
        <authorList>
            <person name="Alam M."/>
            <person name="Haque M.S."/>
            <person name="Islam M.S."/>
            <person name="Emdad E.M."/>
            <person name="Islam M.M."/>
            <person name="Ahmed B."/>
            <person name="Halim A."/>
            <person name="Hossen Q.M.M."/>
            <person name="Hossain M.Z."/>
            <person name="Ahmed R."/>
            <person name="Khan M.M."/>
            <person name="Islam R."/>
            <person name="Rashid M.M."/>
            <person name="Khan S.A."/>
            <person name="Rahman M.S."/>
            <person name="Alam M."/>
            <person name="Yahiya A.S."/>
            <person name="Khan M.S."/>
            <person name="Azam M.S."/>
            <person name="Haque T."/>
            <person name="Lashkar M.Z.H."/>
            <person name="Akhand A.I."/>
            <person name="Morshed G."/>
            <person name="Roy S."/>
            <person name="Uddin K.S."/>
            <person name="Rabeya T."/>
            <person name="Hossain A.S."/>
            <person name="Chowdhury A."/>
            <person name="Snigdha A.R."/>
            <person name="Mortoza M.S."/>
            <person name="Matin S.A."/>
            <person name="Hoque S.M.E."/>
            <person name="Islam M.K."/>
            <person name="Roy D.K."/>
            <person name="Haider R."/>
            <person name="Moosa M.M."/>
            <person name="Elias S.M."/>
            <person name="Hasan A.M."/>
            <person name="Jahan S."/>
            <person name="Shafiuddin M."/>
            <person name="Mahmood N."/>
            <person name="Shommy N.S."/>
        </authorList>
    </citation>
    <scope>NUCLEOTIDE SEQUENCE [LARGE SCALE GENOMIC DNA]</scope>
    <source>
        <strain evidence="2">cv. O-4</strain>
    </source>
</reference>
<protein>
    <submittedName>
        <fullName evidence="1">Uncharacterized protein</fullName>
    </submittedName>
</protein>
<name>A0A1R3HTI8_9ROSI</name>
<accession>A0A1R3HTI8</accession>
<evidence type="ECO:0000313" key="2">
    <source>
        <dbReference type="Proteomes" id="UP000187203"/>
    </source>
</evidence>
<dbReference type="EMBL" id="AWUE01019408">
    <property type="protein sequence ID" value="OMO73632.1"/>
    <property type="molecule type" value="Genomic_DNA"/>
</dbReference>